<dbReference type="PANTHER" id="PTHR45626">
    <property type="entry name" value="TRANSCRIPTION TERMINATION FACTOR 2-RELATED"/>
    <property type="match status" value="1"/>
</dbReference>
<dbReference type="Gene3D" id="3.40.50.10810">
    <property type="entry name" value="Tandem AAA-ATPase domain"/>
    <property type="match status" value="1"/>
</dbReference>
<dbReference type="InterPro" id="IPR027417">
    <property type="entry name" value="P-loop_NTPase"/>
</dbReference>
<sequence>MMWCQNKRRRLNNSLATPHDCDGLNETNWDQSREEYGGTTLSVWSGHDPEAQDTPPPSTSNLGEDSRTSASAETKEVGTAVAQAARELYSTSWPTWHPMSTIDLPQTALKSSRNLQEEVCFGEIRDIALKLRKDANHGGVNGMPVHLHPDRIGDVVSSTGKPIAILDSSLARSLETLGKECGITLQLRIYQEAPQVYCAASLPRPSHLQRRLYLSAIVYGNMTLFDDVGSFLQNHELFLQDPCGCDRNVPYRNPHLLSGSDDVVEWTYDLDITDYEAMEQRPDLLDGLQTDEVLPESLTPPALQTPLYSHQKQALSFMKRKEQGWTLQNNMHDLWSAEELGNEGLIYTNNITGESQNFPPPQMLGGIIADEMGLGKSLTILSLVALDVAEGNKDACYPFDCSETTLLVVPSSLVQQWEDQIIEHTHNSGPSIMRWTKHYGSSKIESMRHAREHHVVITSFQTLATEYRRHKGAPSILFQTQWKRIVLDEAHTIRNQSTVTARAAYDLRAQSRWAITGTPLQNRLADFTSLLRFLRVYPYDDPKLFARDVTNLWKQGEATMALARFKHIFKCIAIRRLRSSLTLPSRKDKKVLVHFTPGELEAYRKIENPLAQSIEAELRSERRQPKAYMHALIRINNLRKFCNVADNTSKTHIATEEKTPVATSLRYASEAQSVLDDMIGSGSAICAVCASEISSKIDEDSDLGSETPGDVYLTESIATTRSIATPHGDLSMDLLQPQENALSSKVMSLMADLQSTRVEKSVVFSSWTTTLAMVEAMLISIEVPYVRVDGEVPIKLRAARLHRFRADPEIQVILMTLRCGGEGLNLTSASRVYLMEPQWNPNIEEQAMSRVHRLGQTRPVTTIRLVVKDTIEDHVMNIQDRKKELADLLLSEQRTSSAQRTTNRLQCLRNLLN</sequence>
<dbReference type="InterPro" id="IPR000330">
    <property type="entry name" value="SNF2_N"/>
</dbReference>
<dbReference type="Gene3D" id="3.40.50.300">
    <property type="entry name" value="P-loop containing nucleotide triphosphate hydrolases"/>
    <property type="match status" value="1"/>
</dbReference>
<dbReference type="Pfam" id="PF00271">
    <property type="entry name" value="Helicase_C"/>
    <property type="match status" value="1"/>
</dbReference>
<dbReference type="SMART" id="SM00490">
    <property type="entry name" value="HELICc"/>
    <property type="match status" value="1"/>
</dbReference>
<evidence type="ECO:0000256" key="3">
    <source>
        <dbReference type="ARBA" id="ARBA00022840"/>
    </source>
</evidence>
<evidence type="ECO:0000256" key="4">
    <source>
        <dbReference type="SAM" id="MobiDB-lite"/>
    </source>
</evidence>
<evidence type="ECO:0000256" key="2">
    <source>
        <dbReference type="ARBA" id="ARBA00022801"/>
    </source>
</evidence>
<keyword evidence="3" id="KW-0067">ATP-binding</keyword>
<keyword evidence="1" id="KW-0547">Nucleotide-binding</keyword>
<dbReference type="CDD" id="cd18008">
    <property type="entry name" value="DEXDc_SHPRH-like"/>
    <property type="match status" value="1"/>
</dbReference>
<feature type="domain" description="Helicase C-terminal" evidence="6">
    <location>
        <begin position="745"/>
        <end position="906"/>
    </location>
</feature>
<dbReference type="AlphaFoldDB" id="A0A9P4QW94"/>
<dbReference type="PROSITE" id="PS51192">
    <property type="entry name" value="HELICASE_ATP_BIND_1"/>
    <property type="match status" value="1"/>
</dbReference>
<evidence type="ECO:0000313" key="8">
    <source>
        <dbReference type="Proteomes" id="UP000799444"/>
    </source>
</evidence>
<dbReference type="GO" id="GO:0016787">
    <property type="term" value="F:hydrolase activity"/>
    <property type="evidence" value="ECO:0007669"/>
    <property type="project" value="UniProtKB-KW"/>
</dbReference>
<accession>A0A9P4QW94</accession>
<dbReference type="GO" id="GO:0006281">
    <property type="term" value="P:DNA repair"/>
    <property type="evidence" value="ECO:0007669"/>
    <property type="project" value="TreeGrafter"/>
</dbReference>
<organism evidence="7 8">
    <name type="scientific">Polyplosphaeria fusca</name>
    <dbReference type="NCBI Taxonomy" id="682080"/>
    <lineage>
        <taxon>Eukaryota</taxon>
        <taxon>Fungi</taxon>
        <taxon>Dikarya</taxon>
        <taxon>Ascomycota</taxon>
        <taxon>Pezizomycotina</taxon>
        <taxon>Dothideomycetes</taxon>
        <taxon>Pleosporomycetidae</taxon>
        <taxon>Pleosporales</taxon>
        <taxon>Tetraplosphaeriaceae</taxon>
        <taxon>Polyplosphaeria</taxon>
    </lineage>
</organism>
<dbReference type="EMBL" id="ML996177">
    <property type="protein sequence ID" value="KAF2732443.1"/>
    <property type="molecule type" value="Genomic_DNA"/>
</dbReference>
<dbReference type="CDD" id="cd18793">
    <property type="entry name" value="SF2_C_SNF"/>
    <property type="match status" value="1"/>
</dbReference>
<dbReference type="GO" id="GO:0005634">
    <property type="term" value="C:nucleus"/>
    <property type="evidence" value="ECO:0007669"/>
    <property type="project" value="TreeGrafter"/>
</dbReference>
<reference evidence="7" key="1">
    <citation type="journal article" date="2020" name="Stud. Mycol.">
        <title>101 Dothideomycetes genomes: a test case for predicting lifestyles and emergence of pathogens.</title>
        <authorList>
            <person name="Haridas S."/>
            <person name="Albert R."/>
            <person name="Binder M."/>
            <person name="Bloem J."/>
            <person name="Labutti K."/>
            <person name="Salamov A."/>
            <person name="Andreopoulos B."/>
            <person name="Baker S."/>
            <person name="Barry K."/>
            <person name="Bills G."/>
            <person name="Bluhm B."/>
            <person name="Cannon C."/>
            <person name="Castanera R."/>
            <person name="Culley D."/>
            <person name="Daum C."/>
            <person name="Ezra D."/>
            <person name="Gonzalez J."/>
            <person name="Henrissat B."/>
            <person name="Kuo A."/>
            <person name="Liang C."/>
            <person name="Lipzen A."/>
            <person name="Lutzoni F."/>
            <person name="Magnuson J."/>
            <person name="Mondo S."/>
            <person name="Nolan M."/>
            <person name="Ohm R."/>
            <person name="Pangilinan J."/>
            <person name="Park H.-J."/>
            <person name="Ramirez L."/>
            <person name="Alfaro M."/>
            <person name="Sun H."/>
            <person name="Tritt A."/>
            <person name="Yoshinaga Y."/>
            <person name="Zwiers L.-H."/>
            <person name="Turgeon B."/>
            <person name="Goodwin S."/>
            <person name="Spatafora J."/>
            <person name="Crous P."/>
            <person name="Grigoriev I."/>
        </authorList>
    </citation>
    <scope>NUCLEOTIDE SEQUENCE</scope>
    <source>
        <strain evidence="7">CBS 125425</strain>
    </source>
</reference>
<feature type="region of interest" description="Disordered" evidence="4">
    <location>
        <begin position="39"/>
        <end position="78"/>
    </location>
</feature>
<comment type="caution">
    <text evidence="7">The sequence shown here is derived from an EMBL/GenBank/DDBJ whole genome shotgun (WGS) entry which is preliminary data.</text>
</comment>
<feature type="domain" description="Helicase ATP-binding" evidence="5">
    <location>
        <begin position="357"/>
        <end position="537"/>
    </location>
</feature>
<dbReference type="InterPro" id="IPR014001">
    <property type="entry name" value="Helicase_ATP-bd"/>
</dbReference>
<evidence type="ECO:0000259" key="6">
    <source>
        <dbReference type="PROSITE" id="PS51194"/>
    </source>
</evidence>
<dbReference type="SUPFAM" id="SSF52540">
    <property type="entry name" value="P-loop containing nucleoside triphosphate hydrolases"/>
    <property type="match status" value="2"/>
</dbReference>
<evidence type="ECO:0000313" key="7">
    <source>
        <dbReference type="EMBL" id="KAF2732443.1"/>
    </source>
</evidence>
<evidence type="ECO:0000256" key="1">
    <source>
        <dbReference type="ARBA" id="ARBA00022741"/>
    </source>
</evidence>
<dbReference type="InterPro" id="IPR050628">
    <property type="entry name" value="SNF2_RAD54_helicase_TF"/>
</dbReference>
<dbReference type="GO" id="GO:0008094">
    <property type="term" value="F:ATP-dependent activity, acting on DNA"/>
    <property type="evidence" value="ECO:0007669"/>
    <property type="project" value="TreeGrafter"/>
</dbReference>
<proteinExistence type="predicted"/>
<feature type="compositionally biased region" description="Polar residues" evidence="4">
    <location>
        <begin position="59"/>
        <end position="72"/>
    </location>
</feature>
<dbReference type="Pfam" id="PF00176">
    <property type="entry name" value="SNF2-rel_dom"/>
    <property type="match status" value="1"/>
</dbReference>
<gene>
    <name evidence="7" type="ORF">EJ04DRAFT_554076</name>
</gene>
<dbReference type="InterPro" id="IPR049730">
    <property type="entry name" value="SNF2/RAD54-like_C"/>
</dbReference>
<dbReference type="InterPro" id="IPR038718">
    <property type="entry name" value="SNF2-like_sf"/>
</dbReference>
<dbReference type="GO" id="GO:0005524">
    <property type="term" value="F:ATP binding"/>
    <property type="evidence" value="ECO:0007669"/>
    <property type="project" value="UniProtKB-KW"/>
</dbReference>
<keyword evidence="8" id="KW-1185">Reference proteome</keyword>
<dbReference type="PROSITE" id="PS51194">
    <property type="entry name" value="HELICASE_CTER"/>
    <property type="match status" value="1"/>
</dbReference>
<keyword evidence="2" id="KW-0378">Hydrolase</keyword>
<dbReference type="Proteomes" id="UP000799444">
    <property type="component" value="Unassembled WGS sequence"/>
</dbReference>
<name>A0A9P4QW94_9PLEO</name>
<dbReference type="InterPro" id="IPR001650">
    <property type="entry name" value="Helicase_C-like"/>
</dbReference>
<evidence type="ECO:0000259" key="5">
    <source>
        <dbReference type="PROSITE" id="PS51192"/>
    </source>
</evidence>
<protein>
    <submittedName>
        <fullName evidence="7">Uncharacterized protein</fullName>
    </submittedName>
</protein>
<dbReference type="SMART" id="SM00487">
    <property type="entry name" value="DEXDc"/>
    <property type="match status" value="1"/>
</dbReference>
<dbReference type="OrthoDB" id="448448at2759"/>